<gene>
    <name evidence="2" type="ORF">UY19_C0006G0028</name>
</gene>
<dbReference type="EMBL" id="LCPB01000006">
    <property type="protein sequence ID" value="KKU90090.1"/>
    <property type="molecule type" value="Genomic_DNA"/>
</dbReference>
<evidence type="ECO:0000313" key="3">
    <source>
        <dbReference type="Proteomes" id="UP000033882"/>
    </source>
</evidence>
<keyword evidence="1" id="KW-1133">Transmembrane helix</keyword>
<comment type="caution">
    <text evidence="2">The sequence shown here is derived from an EMBL/GenBank/DDBJ whole genome shotgun (WGS) entry which is preliminary data.</text>
</comment>
<keyword evidence="1" id="KW-0472">Membrane</keyword>
<evidence type="ECO:0000313" key="2">
    <source>
        <dbReference type="EMBL" id="KKU90090.1"/>
    </source>
</evidence>
<organism evidence="2 3">
    <name type="scientific">Candidatus Wolfebacteria bacterium GW2011_GWA2_47_9b</name>
    <dbReference type="NCBI Taxonomy" id="1619005"/>
    <lineage>
        <taxon>Bacteria</taxon>
        <taxon>Candidatus Wolfeibacteriota</taxon>
    </lineage>
</organism>
<sequence>MTINDQVFYYKTTVGQHKQKIAVAGLLILATTLSFALGVIIGKDGERAPIIINRCELTQR</sequence>
<evidence type="ECO:0000256" key="1">
    <source>
        <dbReference type="SAM" id="Phobius"/>
    </source>
</evidence>
<accession>A0A0G1X6T8</accession>
<keyword evidence="1" id="KW-0812">Transmembrane</keyword>
<reference evidence="2 3" key="1">
    <citation type="journal article" date="2015" name="Nature">
        <title>rRNA introns, odd ribosomes, and small enigmatic genomes across a large radiation of phyla.</title>
        <authorList>
            <person name="Brown C.T."/>
            <person name="Hug L.A."/>
            <person name="Thomas B.C."/>
            <person name="Sharon I."/>
            <person name="Castelle C.J."/>
            <person name="Singh A."/>
            <person name="Wilkins M.J."/>
            <person name="Williams K.H."/>
            <person name="Banfield J.F."/>
        </authorList>
    </citation>
    <scope>NUCLEOTIDE SEQUENCE [LARGE SCALE GENOMIC DNA]</scope>
</reference>
<proteinExistence type="predicted"/>
<feature type="transmembrane region" description="Helical" evidence="1">
    <location>
        <begin position="21"/>
        <end position="41"/>
    </location>
</feature>
<dbReference type="Proteomes" id="UP000033882">
    <property type="component" value="Unassembled WGS sequence"/>
</dbReference>
<dbReference type="AlphaFoldDB" id="A0A0G1X6T8"/>
<protein>
    <submittedName>
        <fullName evidence="2">Uncharacterized protein</fullName>
    </submittedName>
</protein>
<name>A0A0G1X6T8_9BACT</name>